<dbReference type="EMBL" id="FOOI01000008">
    <property type="protein sequence ID" value="SFG73331.1"/>
    <property type="molecule type" value="Genomic_DNA"/>
</dbReference>
<feature type="transmembrane region" description="Helical" evidence="1">
    <location>
        <begin position="193"/>
        <end position="218"/>
    </location>
</feature>
<keyword evidence="1" id="KW-1133">Transmembrane helix</keyword>
<dbReference type="RefSeq" id="WP_092883882.1">
    <property type="nucleotide sequence ID" value="NZ_FOOI01000008.1"/>
</dbReference>
<feature type="transmembrane region" description="Helical" evidence="1">
    <location>
        <begin position="138"/>
        <end position="162"/>
    </location>
</feature>
<sequence length="364" mass="39034">MSVLTSSGRIPRRRRRPAFDWPRHAPTVALVPFAAYTAAALAWFVGGPYPFARPANPESNFPDHWLAAADPAVVEGVTAGAGAVVVATLLLMRFRVTAGRPVLLAVGWTVSAFLALVLPGSEALAGIPVFNLLTLFRLAWPTVHLLVLAYAGVALAVATLGYQRVTRDACPHCGRDDRRPGWSQTRWTRISRAAALTAFAAPFGYAVPRVLWAAGIPVGTTPEFLERINAANPGHGTAIMELSLAAMAVTGGVLCLGLIQRWGEVWPWWVLGLAGRPVPRWFPVGLAGACGAGLFGYATMLVPDLVRFLAGRPVMFDDTDVRMTLASEVPAFALLLWSTAVLAAVVAYNYRTRGRCRHCGRMSG</sequence>
<organism evidence="3 4">
    <name type="scientific">Actinopolymorpha cephalotaxi</name>
    <dbReference type="NCBI Taxonomy" id="504797"/>
    <lineage>
        <taxon>Bacteria</taxon>
        <taxon>Bacillati</taxon>
        <taxon>Actinomycetota</taxon>
        <taxon>Actinomycetes</taxon>
        <taxon>Propionibacteriales</taxon>
        <taxon>Actinopolymorphaceae</taxon>
        <taxon>Actinopolymorpha</taxon>
    </lineage>
</organism>
<feature type="transmembrane region" description="Helical" evidence="1">
    <location>
        <begin position="21"/>
        <end position="45"/>
    </location>
</feature>
<feature type="transmembrane region" description="Helical" evidence="1">
    <location>
        <begin position="65"/>
        <end position="90"/>
    </location>
</feature>
<keyword evidence="1" id="KW-0472">Membrane</keyword>
<keyword evidence="1" id="KW-0812">Transmembrane</keyword>
<feature type="transmembrane region" description="Helical" evidence="1">
    <location>
        <begin position="280"/>
        <end position="302"/>
    </location>
</feature>
<dbReference type="EMBL" id="JACBZA010000001">
    <property type="protein sequence ID" value="NYH86482.1"/>
    <property type="molecule type" value="Genomic_DNA"/>
</dbReference>
<evidence type="ECO:0000313" key="5">
    <source>
        <dbReference type="Proteomes" id="UP000533017"/>
    </source>
</evidence>
<accession>A0A1I2UF61</accession>
<dbReference type="Proteomes" id="UP000533017">
    <property type="component" value="Unassembled WGS sequence"/>
</dbReference>
<reference evidence="2 5" key="2">
    <citation type="submission" date="2020-07" db="EMBL/GenBank/DDBJ databases">
        <title>Sequencing the genomes of 1000 actinobacteria strains.</title>
        <authorList>
            <person name="Klenk H.-P."/>
        </authorList>
    </citation>
    <scope>NUCLEOTIDE SEQUENCE [LARGE SCALE GENOMIC DNA]</scope>
    <source>
        <strain evidence="2 5">DSM 45117</strain>
    </source>
</reference>
<keyword evidence="5" id="KW-1185">Reference proteome</keyword>
<feature type="transmembrane region" description="Helical" evidence="1">
    <location>
        <begin position="329"/>
        <end position="348"/>
    </location>
</feature>
<gene>
    <name evidence="2" type="ORF">FHR37_005333</name>
    <name evidence="3" type="ORF">SAMN05421678_10863</name>
</gene>
<evidence type="ECO:0000256" key="1">
    <source>
        <dbReference type="SAM" id="Phobius"/>
    </source>
</evidence>
<evidence type="ECO:0000313" key="3">
    <source>
        <dbReference type="EMBL" id="SFG73331.1"/>
    </source>
</evidence>
<proteinExistence type="predicted"/>
<evidence type="ECO:0000313" key="2">
    <source>
        <dbReference type="EMBL" id="NYH86482.1"/>
    </source>
</evidence>
<name>A0A1I2UF61_9ACTN</name>
<feature type="transmembrane region" description="Helical" evidence="1">
    <location>
        <begin position="238"/>
        <end position="259"/>
    </location>
</feature>
<feature type="transmembrane region" description="Helical" evidence="1">
    <location>
        <begin position="102"/>
        <end position="118"/>
    </location>
</feature>
<dbReference type="Proteomes" id="UP000199052">
    <property type="component" value="Unassembled WGS sequence"/>
</dbReference>
<dbReference type="OrthoDB" id="2717873at2"/>
<dbReference type="AlphaFoldDB" id="A0A1I2UF61"/>
<protein>
    <submittedName>
        <fullName evidence="3">Uncharacterized protein</fullName>
    </submittedName>
</protein>
<dbReference type="STRING" id="504797.SAMN05421678_10863"/>
<reference evidence="3 4" key="1">
    <citation type="submission" date="2016-10" db="EMBL/GenBank/DDBJ databases">
        <authorList>
            <person name="de Groot N.N."/>
        </authorList>
    </citation>
    <scope>NUCLEOTIDE SEQUENCE [LARGE SCALE GENOMIC DNA]</scope>
    <source>
        <strain evidence="3 4">CPCC 202808</strain>
    </source>
</reference>
<evidence type="ECO:0000313" key="4">
    <source>
        <dbReference type="Proteomes" id="UP000199052"/>
    </source>
</evidence>